<feature type="region of interest" description="Disordered" evidence="1">
    <location>
        <begin position="1"/>
        <end position="39"/>
    </location>
</feature>
<proteinExistence type="predicted"/>
<dbReference type="Proteomes" id="UP000586093">
    <property type="component" value="Unassembled WGS sequence"/>
</dbReference>
<evidence type="ECO:0000313" key="2">
    <source>
        <dbReference type="EMBL" id="MBB1161053.1"/>
    </source>
</evidence>
<protein>
    <submittedName>
        <fullName evidence="2">Uncharacterized protein</fullName>
    </submittedName>
</protein>
<organism evidence="2 3">
    <name type="scientific">Aquariibacter albus</name>
    <dbReference type="NCBI Taxonomy" id="2759899"/>
    <lineage>
        <taxon>Bacteria</taxon>
        <taxon>Pseudomonadati</taxon>
        <taxon>Pseudomonadota</taxon>
        <taxon>Betaproteobacteria</taxon>
        <taxon>Burkholderiales</taxon>
        <taxon>Sphaerotilaceae</taxon>
        <taxon>Aquariibacter</taxon>
    </lineage>
</organism>
<evidence type="ECO:0000256" key="1">
    <source>
        <dbReference type="SAM" id="MobiDB-lite"/>
    </source>
</evidence>
<dbReference type="AlphaFoldDB" id="A0A839HH68"/>
<comment type="caution">
    <text evidence="2">The sequence shown here is derived from an EMBL/GenBank/DDBJ whole genome shotgun (WGS) entry which is preliminary data.</text>
</comment>
<dbReference type="EMBL" id="JACIVI010000001">
    <property type="protein sequence ID" value="MBB1161053.1"/>
    <property type="molecule type" value="Genomic_DNA"/>
</dbReference>
<evidence type="ECO:0000313" key="3">
    <source>
        <dbReference type="Proteomes" id="UP000586093"/>
    </source>
</evidence>
<gene>
    <name evidence="2" type="ORF">H4F90_03540</name>
</gene>
<dbReference type="RefSeq" id="WP_182661523.1">
    <property type="nucleotide sequence ID" value="NZ_JACIVI010000001.1"/>
</dbReference>
<accession>A0A839HH68</accession>
<reference evidence="2 3" key="1">
    <citation type="submission" date="2020-08" db="EMBL/GenBank/DDBJ databases">
        <title>Aquariorum lacteus gen. nov., sp. nov., a new member of the family Comamonadaceae, isolated from freshwater aquarium.</title>
        <authorList>
            <person name="Chun S.-J."/>
        </authorList>
    </citation>
    <scope>NUCLEOTIDE SEQUENCE [LARGE SCALE GENOMIC DNA]</scope>
    <source>
        <strain evidence="2 3">SJAQ100</strain>
    </source>
</reference>
<name>A0A839HH68_9BURK</name>
<keyword evidence="3" id="KW-1185">Reference proteome</keyword>
<sequence>MSEQVIDGVPSETEAEESAGLASPVQSPIRGIGDARKTATEKQGETLELLAMNMRCLRQVAPLLDRIMQRVKSLERGCVASGVKPLGQPMR</sequence>